<keyword evidence="4" id="KW-1185">Reference proteome</keyword>
<dbReference type="PIRSF" id="PIRSF018249">
    <property type="entry name" value="MyrA_prd"/>
    <property type="match status" value="1"/>
</dbReference>
<gene>
    <name evidence="3" type="ORF">ACFQV2_03785</name>
</gene>
<feature type="domain" description="Methyltransferase type 11" evidence="1">
    <location>
        <begin position="85"/>
        <end position="168"/>
    </location>
</feature>
<evidence type="ECO:0000259" key="2">
    <source>
        <dbReference type="Pfam" id="PF21302"/>
    </source>
</evidence>
<sequence>MLDDVVPFLVCPNCAGDLEREGAALRCPRGHSFDVAKQGYVALGPLAAGDTAEMVAARSAFLDKGHYAPLVDALTPYAAPGLVIDAGAGTGFYLKHVLTTGPGLALDSSKAALKRAAKAHHRIGAVACDLWRPLPVRDACADLVLNVFAPRNPAELRRVLRSDGLLVVAAPTADHLRELVSELDLLTVDADKQERIDERLAPHFAVHRQETRAFTMDLDHADIAALVGMGPNAFHTDAQRDARIAALPTKSVTASVTVTAYRPR</sequence>
<dbReference type="GO" id="GO:0032259">
    <property type="term" value="P:methylation"/>
    <property type="evidence" value="ECO:0007669"/>
    <property type="project" value="UniProtKB-KW"/>
</dbReference>
<keyword evidence="3" id="KW-0808">Transferase</keyword>
<dbReference type="EMBL" id="JBHTEY010000004">
    <property type="protein sequence ID" value="MFC7612891.1"/>
    <property type="molecule type" value="Genomic_DNA"/>
</dbReference>
<dbReference type="InterPro" id="IPR016718">
    <property type="entry name" value="rRNA_m1G-MeTrfase_A_prd"/>
</dbReference>
<dbReference type="InterPro" id="IPR013216">
    <property type="entry name" value="Methyltransf_11"/>
</dbReference>
<dbReference type="Gene3D" id="3.40.50.150">
    <property type="entry name" value="Vaccinia Virus protein VP39"/>
    <property type="match status" value="1"/>
</dbReference>
<feature type="domain" description="23S rRNA (guanine(745)-N(1))-methyltransferase N-terminal" evidence="2">
    <location>
        <begin position="10"/>
        <end position="45"/>
    </location>
</feature>
<organism evidence="3 4">
    <name type="scientific">Actinokineospora soli</name>
    <dbReference type="NCBI Taxonomy" id="1048753"/>
    <lineage>
        <taxon>Bacteria</taxon>
        <taxon>Bacillati</taxon>
        <taxon>Actinomycetota</taxon>
        <taxon>Actinomycetes</taxon>
        <taxon>Pseudonocardiales</taxon>
        <taxon>Pseudonocardiaceae</taxon>
        <taxon>Actinokineospora</taxon>
    </lineage>
</organism>
<reference evidence="4" key="1">
    <citation type="journal article" date="2019" name="Int. J. Syst. Evol. Microbiol.">
        <title>The Global Catalogue of Microorganisms (GCM) 10K type strain sequencing project: providing services to taxonomists for standard genome sequencing and annotation.</title>
        <authorList>
            <consortium name="The Broad Institute Genomics Platform"/>
            <consortium name="The Broad Institute Genome Sequencing Center for Infectious Disease"/>
            <person name="Wu L."/>
            <person name="Ma J."/>
        </authorList>
    </citation>
    <scope>NUCLEOTIDE SEQUENCE [LARGE SCALE GENOMIC DNA]</scope>
    <source>
        <strain evidence="4">JCM 17695</strain>
    </source>
</reference>
<dbReference type="GO" id="GO:0008168">
    <property type="term" value="F:methyltransferase activity"/>
    <property type="evidence" value="ECO:0007669"/>
    <property type="project" value="UniProtKB-KW"/>
</dbReference>
<evidence type="ECO:0000259" key="1">
    <source>
        <dbReference type="Pfam" id="PF08241"/>
    </source>
</evidence>
<protein>
    <submittedName>
        <fullName evidence="3">RNA methyltransferase</fullName>
    </submittedName>
</protein>
<evidence type="ECO:0000313" key="4">
    <source>
        <dbReference type="Proteomes" id="UP001596512"/>
    </source>
</evidence>
<dbReference type="Pfam" id="PF21302">
    <property type="entry name" value="Zn_ribbon_RlmA"/>
    <property type="match status" value="1"/>
</dbReference>
<dbReference type="Proteomes" id="UP001596512">
    <property type="component" value="Unassembled WGS sequence"/>
</dbReference>
<dbReference type="InterPro" id="IPR029063">
    <property type="entry name" value="SAM-dependent_MTases_sf"/>
</dbReference>
<dbReference type="SUPFAM" id="SSF53335">
    <property type="entry name" value="S-adenosyl-L-methionine-dependent methyltransferases"/>
    <property type="match status" value="1"/>
</dbReference>
<accession>A0ABW2TJ87</accession>
<name>A0ABW2TJ87_9PSEU</name>
<evidence type="ECO:0000313" key="3">
    <source>
        <dbReference type="EMBL" id="MFC7612891.1"/>
    </source>
</evidence>
<proteinExistence type="predicted"/>
<comment type="caution">
    <text evidence="3">The sequence shown here is derived from an EMBL/GenBank/DDBJ whole genome shotgun (WGS) entry which is preliminary data.</text>
</comment>
<keyword evidence="3" id="KW-0489">Methyltransferase</keyword>
<dbReference type="Pfam" id="PF08241">
    <property type="entry name" value="Methyltransf_11"/>
    <property type="match status" value="1"/>
</dbReference>
<dbReference type="InterPro" id="IPR048647">
    <property type="entry name" value="RlmA_N"/>
</dbReference>